<dbReference type="GO" id="GO:0019915">
    <property type="term" value="P:lipid storage"/>
    <property type="evidence" value="ECO:0007669"/>
    <property type="project" value="UniProtKB-ARBA"/>
</dbReference>
<dbReference type="SUPFAM" id="SSF47027">
    <property type="entry name" value="Acyl-CoA binding protein"/>
    <property type="match status" value="1"/>
</dbReference>
<feature type="region of interest" description="Disordered" evidence="2">
    <location>
        <begin position="666"/>
        <end position="692"/>
    </location>
</feature>
<evidence type="ECO:0000256" key="1">
    <source>
        <dbReference type="ARBA" id="ARBA00023121"/>
    </source>
</evidence>
<dbReference type="Pfam" id="PF00887">
    <property type="entry name" value="ACBP"/>
    <property type="match status" value="1"/>
</dbReference>
<dbReference type="PROSITE" id="PS51228">
    <property type="entry name" value="ACB_2"/>
    <property type="match status" value="1"/>
</dbReference>
<dbReference type="InterPro" id="IPR014352">
    <property type="entry name" value="FERM/acyl-CoA-bd_prot_sf"/>
</dbReference>
<evidence type="ECO:0000313" key="4">
    <source>
        <dbReference type="EnsemblMetazoa" id="AMIN004865-PA"/>
    </source>
</evidence>
<feature type="compositionally biased region" description="Acidic residues" evidence="2">
    <location>
        <begin position="616"/>
        <end position="627"/>
    </location>
</feature>
<dbReference type="GO" id="GO:0006631">
    <property type="term" value="P:fatty acid metabolic process"/>
    <property type="evidence" value="ECO:0007669"/>
    <property type="project" value="TreeGrafter"/>
</dbReference>
<dbReference type="GO" id="GO:0005737">
    <property type="term" value="C:cytoplasm"/>
    <property type="evidence" value="ECO:0007669"/>
    <property type="project" value="TreeGrafter"/>
</dbReference>
<name>A0A182W3F4_9DIPT</name>
<dbReference type="Gene3D" id="1.20.80.10">
    <property type="match status" value="1"/>
</dbReference>
<dbReference type="InterPro" id="IPR035984">
    <property type="entry name" value="Acyl-CoA-binding_sf"/>
</dbReference>
<feature type="compositionally biased region" description="Low complexity" evidence="2">
    <location>
        <begin position="191"/>
        <end position="207"/>
    </location>
</feature>
<dbReference type="AlphaFoldDB" id="A0A182W3F4"/>
<evidence type="ECO:0000259" key="3">
    <source>
        <dbReference type="PROSITE" id="PS51228"/>
    </source>
</evidence>
<dbReference type="PROSITE" id="PS00880">
    <property type="entry name" value="ACB_1"/>
    <property type="match status" value="1"/>
</dbReference>
<feature type="compositionally biased region" description="Basic residues" evidence="2">
    <location>
        <begin position="666"/>
        <end position="678"/>
    </location>
</feature>
<dbReference type="Pfam" id="PF01585">
    <property type="entry name" value="G-patch"/>
    <property type="match status" value="1"/>
</dbReference>
<evidence type="ECO:0000256" key="2">
    <source>
        <dbReference type="SAM" id="MobiDB-lite"/>
    </source>
</evidence>
<dbReference type="InterPro" id="IPR000467">
    <property type="entry name" value="G_patch_dom"/>
</dbReference>
<dbReference type="GO" id="GO:0003676">
    <property type="term" value="F:nucleic acid binding"/>
    <property type="evidence" value="ECO:0007669"/>
    <property type="project" value="InterPro"/>
</dbReference>
<dbReference type="Proteomes" id="UP000075920">
    <property type="component" value="Unassembled WGS sequence"/>
</dbReference>
<feature type="compositionally biased region" description="Basic residues" evidence="2">
    <location>
        <begin position="805"/>
        <end position="814"/>
    </location>
</feature>
<feature type="region of interest" description="Disordered" evidence="2">
    <location>
        <begin position="126"/>
        <end position="152"/>
    </location>
</feature>
<protein>
    <recommendedName>
        <fullName evidence="3">ACB domain-containing protein</fullName>
    </recommendedName>
</protein>
<dbReference type="PANTHER" id="PTHR23310">
    <property type="entry name" value="ACYL-COA-BINDING PROTEIN, ACBP"/>
    <property type="match status" value="1"/>
</dbReference>
<keyword evidence="5" id="KW-1185">Reference proteome</keyword>
<dbReference type="PRINTS" id="PR00689">
    <property type="entry name" value="ACOABINDINGP"/>
</dbReference>
<sequence>MSIEQRFNAAVNVIRGLPKNGPYQPSNDMLLRFYSYFKQATKGKCCERKPAFWDVINRAKWDAWNRLGDMEKEVAMQKYVDELKKIVETMSYTDNVANFMEYNMSDLDNVSIQDLEMVAPEAIKKVRSRPNSPFASREASPNRLSPVTPSPPPMMSTTMVNGHVHKPMAINGYTHNSHGYHTGQNQHHQTNGVVSSSMSNGASSGPSELSDDEYIDTYDDEFESETTTTFRPIEAINHYYTNGLSSSVGNGMPLVNGGGTVIYGSEGAGFLRNDVATQITRTIERLNISVQQVNNRVSVIEQSMAELREQHQQQVAKMRTSSGRSSQPTWWPFAEISPGLLAFIILWPLISGDGLGKNMDGMAAPIKVSIKKNTSGIGANQVNDATNNWWERVYNEASSNIAVQSGGKNKNGAVTLQQLDTDAVEITTKSYSVNKLKRMNQNQSSSSYGNTFLKASTLLGGTSREEDVPEHVRTEDIEFNPIKTLTDEELFAACGGRTAHKGARHGLGLTGKLARIDEQNNKLLQQLESKSFEDVIKSTDWKVQLSKNGRKKSKKQKRNEQRWVEHCSVDVDDGVKDMVHHADYVVAKNKKKKQVHQKTDQDLAQGMKSMFAELPEENGVEENEPEVQETKSKRKSGKAKALCLDDELDLLSEKIRKLDHCSVTIKKKDKKKKNKLKRAQSNGGVGDDDTAMLDPAAKYRKDYRSDLKQNNRLLQATVPHEVPQEKLTKKPVALLRSDSSDQEEEDVVQRVNEEQNRYWSKMRATVPKINIIEPTEDDCIAMGQSLQERHKNGVKRVSNRTVSGNRKKTKRSRRTLAQLADKLSKNL</sequence>
<accession>A0A182W3F4</accession>
<evidence type="ECO:0000313" key="5">
    <source>
        <dbReference type="Proteomes" id="UP000075920"/>
    </source>
</evidence>
<dbReference type="FunFam" id="1.20.80.10:FF:000010">
    <property type="entry name" value="Acyl-CoA-binding domain-containing protein 5"/>
    <property type="match status" value="1"/>
</dbReference>
<dbReference type="InterPro" id="IPR000582">
    <property type="entry name" value="Acyl-CoA-binding_protein"/>
</dbReference>
<proteinExistence type="predicted"/>
<reference evidence="4" key="2">
    <citation type="submission" date="2020-05" db="UniProtKB">
        <authorList>
            <consortium name="EnsemblMetazoa"/>
        </authorList>
    </citation>
    <scope>IDENTIFICATION</scope>
    <source>
        <strain evidence="4">MINIMUS1</strain>
    </source>
</reference>
<dbReference type="GO" id="GO:0000062">
    <property type="term" value="F:fatty-acyl-CoA binding"/>
    <property type="evidence" value="ECO:0007669"/>
    <property type="project" value="InterPro"/>
</dbReference>
<reference evidence="5" key="1">
    <citation type="submission" date="2013-03" db="EMBL/GenBank/DDBJ databases">
        <title>The Genome Sequence of Anopheles minimus MINIMUS1.</title>
        <authorList>
            <consortium name="The Broad Institute Genomics Platform"/>
            <person name="Neafsey D.E."/>
            <person name="Walton C."/>
            <person name="Walker B."/>
            <person name="Young S.K."/>
            <person name="Zeng Q."/>
            <person name="Gargeya S."/>
            <person name="Fitzgerald M."/>
            <person name="Haas B."/>
            <person name="Abouelleil A."/>
            <person name="Allen A.W."/>
            <person name="Alvarado L."/>
            <person name="Arachchi H.M."/>
            <person name="Berlin A.M."/>
            <person name="Chapman S.B."/>
            <person name="Gainer-Dewar J."/>
            <person name="Goldberg J."/>
            <person name="Griggs A."/>
            <person name="Gujja S."/>
            <person name="Hansen M."/>
            <person name="Howarth C."/>
            <person name="Imamovic A."/>
            <person name="Ireland A."/>
            <person name="Larimer J."/>
            <person name="McCowan C."/>
            <person name="Murphy C."/>
            <person name="Pearson M."/>
            <person name="Poon T.W."/>
            <person name="Priest M."/>
            <person name="Roberts A."/>
            <person name="Saif S."/>
            <person name="Shea T."/>
            <person name="Sisk P."/>
            <person name="Sykes S."/>
            <person name="Wortman J."/>
            <person name="Nusbaum C."/>
            <person name="Birren B."/>
        </authorList>
    </citation>
    <scope>NUCLEOTIDE SEQUENCE [LARGE SCALE GENOMIC DNA]</scope>
    <source>
        <strain evidence="5">MINIMUS1</strain>
    </source>
</reference>
<feature type="region of interest" description="Disordered" evidence="2">
    <location>
        <begin position="788"/>
        <end position="827"/>
    </location>
</feature>
<dbReference type="PANTHER" id="PTHR23310:SF77">
    <property type="entry name" value="LD25952P"/>
    <property type="match status" value="1"/>
</dbReference>
<dbReference type="VEuPathDB" id="VectorBase:AMIN004865"/>
<dbReference type="EnsemblMetazoa" id="AMIN004865-RA">
    <property type="protein sequence ID" value="AMIN004865-PA"/>
    <property type="gene ID" value="AMIN004865"/>
</dbReference>
<keyword evidence="1" id="KW-0446">Lipid-binding</keyword>
<organism evidence="4 5">
    <name type="scientific">Anopheles minimus</name>
    <dbReference type="NCBI Taxonomy" id="112268"/>
    <lineage>
        <taxon>Eukaryota</taxon>
        <taxon>Metazoa</taxon>
        <taxon>Ecdysozoa</taxon>
        <taxon>Arthropoda</taxon>
        <taxon>Hexapoda</taxon>
        <taxon>Insecta</taxon>
        <taxon>Pterygota</taxon>
        <taxon>Neoptera</taxon>
        <taxon>Endopterygota</taxon>
        <taxon>Diptera</taxon>
        <taxon>Nematocera</taxon>
        <taxon>Culicoidea</taxon>
        <taxon>Culicidae</taxon>
        <taxon>Anophelinae</taxon>
        <taxon>Anopheles</taxon>
    </lineage>
</organism>
<feature type="region of interest" description="Disordered" evidence="2">
    <location>
        <begin position="616"/>
        <end position="639"/>
    </location>
</feature>
<dbReference type="InterPro" id="IPR022408">
    <property type="entry name" value="Acyl-CoA-binding_prot_CS"/>
</dbReference>
<feature type="compositionally biased region" description="Polar residues" evidence="2">
    <location>
        <begin position="173"/>
        <end position="190"/>
    </location>
</feature>
<dbReference type="STRING" id="112268.A0A182W3F4"/>
<feature type="domain" description="ACB" evidence="3">
    <location>
        <begin position="3"/>
        <end position="92"/>
    </location>
</feature>
<feature type="region of interest" description="Disordered" evidence="2">
    <location>
        <begin position="172"/>
        <end position="210"/>
    </location>
</feature>